<comment type="caution">
    <text evidence="1">The sequence shown here is derived from an EMBL/GenBank/DDBJ whole genome shotgun (WGS) entry which is preliminary data.</text>
</comment>
<accession>A0AAV0J150</accession>
<reference evidence="1" key="1">
    <citation type="submission" date="2022-08" db="EMBL/GenBank/DDBJ databases">
        <authorList>
            <person name="Gutierrez-Valencia J."/>
        </authorList>
    </citation>
    <scope>NUCLEOTIDE SEQUENCE</scope>
</reference>
<name>A0AAV0J150_9ROSI</name>
<sequence length="74" mass="8045">MRISREWWLGAPNRAAGAEATAAAVECSWRSLNSKGGRRLDAKIGRVLGIWVSEEERGKTGNGECSPEIGTKMK</sequence>
<evidence type="ECO:0000313" key="2">
    <source>
        <dbReference type="Proteomes" id="UP001154282"/>
    </source>
</evidence>
<dbReference type="EMBL" id="CAMGYJ010000004">
    <property type="protein sequence ID" value="CAI0403625.1"/>
    <property type="molecule type" value="Genomic_DNA"/>
</dbReference>
<organism evidence="1 2">
    <name type="scientific">Linum tenue</name>
    <dbReference type="NCBI Taxonomy" id="586396"/>
    <lineage>
        <taxon>Eukaryota</taxon>
        <taxon>Viridiplantae</taxon>
        <taxon>Streptophyta</taxon>
        <taxon>Embryophyta</taxon>
        <taxon>Tracheophyta</taxon>
        <taxon>Spermatophyta</taxon>
        <taxon>Magnoliopsida</taxon>
        <taxon>eudicotyledons</taxon>
        <taxon>Gunneridae</taxon>
        <taxon>Pentapetalae</taxon>
        <taxon>rosids</taxon>
        <taxon>fabids</taxon>
        <taxon>Malpighiales</taxon>
        <taxon>Linaceae</taxon>
        <taxon>Linum</taxon>
    </lineage>
</organism>
<dbReference type="Proteomes" id="UP001154282">
    <property type="component" value="Unassembled WGS sequence"/>
</dbReference>
<keyword evidence="2" id="KW-1185">Reference proteome</keyword>
<proteinExistence type="predicted"/>
<feature type="non-terminal residue" evidence="1">
    <location>
        <position position="74"/>
    </location>
</feature>
<evidence type="ECO:0000313" key="1">
    <source>
        <dbReference type="EMBL" id="CAI0403625.1"/>
    </source>
</evidence>
<gene>
    <name evidence="1" type="ORF">LITE_LOCUS12124</name>
</gene>
<dbReference type="AlphaFoldDB" id="A0AAV0J150"/>
<protein>
    <submittedName>
        <fullName evidence="1">Uncharacterized protein</fullName>
    </submittedName>
</protein>